<evidence type="ECO:0000256" key="1">
    <source>
        <dbReference type="ARBA" id="ARBA00022475"/>
    </source>
</evidence>
<dbReference type="Proteomes" id="UP001596524">
    <property type="component" value="Unassembled WGS sequence"/>
</dbReference>
<name>A0ABW2N075_9ACTN</name>
<gene>
    <name evidence="6" type="ORF">ACFQO6_10440</name>
</gene>
<protein>
    <submittedName>
        <fullName evidence="6">Fumarate reductase subunit C</fullName>
    </submittedName>
</protein>
<evidence type="ECO:0000256" key="3">
    <source>
        <dbReference type="ARBA" id="ARBA00022989"/>
    </source>
</evidence>
<keyword evidence="3 5" id="KW-1133">Transmembrane helix</keyword>
<dbReference type="SUPFAM" id="SSF81343">
    <property type="entry name" value="Fumarate reductase respiratory complex transmembrane subunits"/>
    <property type="match status" value="1"/>
</dbReference>
<feature type="transmembrane region" description="Helical" evidence="5">
    <location>
        <begin position="77"/>
        <end position="97"/>
    </location>
</feature>
<dbReference type="Gene3D" id="1.20.1300.10">
    <property type="entry name" value="Fumarate reductase/succinate dehydrogenase, transmembrane subunit"/>
    <property type="match status" value="1"/>
</dbReference>
<dbReference type="InterPro" id="IPR003510">
    <property type="entry name" value="Fumarate_red_C"/>
</dbReference>
<reference evidence="7" key="1">
    <citation type="journal article" date="2019" name="Int. J. Syst. Evol. Microbiol.">
        <title>The Global Catalogue of Microorganisms (GCM) 10K type strain sequencing project: providing services to taxonomists for standard genome sequencing and annotation.</title>
        <authorList>
            <consortium name="The Broad Institute Genomics Platform"/>
            <consortium name="The Broad Institute Genome Sequencing Center for Infectious Disease"/>
            <person name="Wu L."/>
            <person name="Ma J."/>
        </authorList>
    </citation>
    <scope>NUCLEOTIDE SEQUENCE [LARGE SCALE GENOMIC DNA]</scope>
    <source>
        <strain evidence="7">FCH27</strain>
    </source>
</reference>
<evidence type="ECO:0000256" key="4">
    <source>
        <dbReference type="ARBA" id="ARBA00023136"/>
    </source>
</evidence>
<feature type="transmembrane region" description="Helical" evidence="5">
    <location>
        <begin position="32"/>
        <end position="56"/>
    </location>
</feature>
<comment type="caution">
    <text evidence="6">The sequence shown here is derived from an EMBL/GenBank/DDBJ whole genome shotgun (WGS) entry which is preliminary data.</text>
</comment>
<proteinExistence type="predicted"/>
<keyword evidence="4 5" id="KW-0472">Membrane</keyword>
<dbReference type="PIRSF" id="PIRSF000180">
    <property type="entry name" value="FrdC"/>
    <property type="match status" value="1"/>
</dbReference>
<evidence type="ECO:0000313" key="6">
    <source>
        <dbReference type="EMBL" id="MFC7360689.1"/>
    </source>
</evidence>
<evidence type="ECO:0000256" key="5">
    <source>
        <dbReference type="SAM" id="Phobius"/>
    </source>
</evidence>
<evidence type="ECO:0000313" key="7">
    <source>
        <dbReference type="Proteomes" id="UP001596524"/>
    </source>
</evidence>
<evidence type="ECO:0000256" key="2">
    <source>
        <dbReference type="ARBA" id="ARBA00022692"/>
    </source>
</evidence>
<keyword evidence="1" id="KW-1003">Cell membrane</keyword>
<dbReference type="EMBL" id="JBHTCH010000014">
    <property type="protein sequence ID" value="MFC7360689.1"/>
    <property type="molecule type" value="Genomic_DNA"/>
</dbReference>
<accession>A0ABW2N075</accession>
<sequence length="139" mass="15827">MTGEAMERSATDTDLHYRRTPPVFWWTRKPSYFVFVMRELSSLFIAWLVLYLLLFVRAVGRGETAYADFLDWAASPWLVVLNVVAFAFVVLHTVTWFSLTPQAMVLQVGGRRVPPRAIIGAQYAALAVVSAFVLWLVTR</sequence>
<keyword evidence="2 5" id="KW-0812">Transmembrane</keyword>
<keyword evidence="7" id="KW-1185">Reference proteome</keyword>
<dbReference type="RefSeq" id="WP_255888781.1">
    <property type="nucleotide sequence ID" value="NZ_JAFMZM010000001.1"/>
</dbReference>
<organism evidence="6 7">
    <name type="scientific">Nocardioides astragali</name>
    <dbReference type="NCBI Taxonomy" id="1776736"/>
    <lineage>
        <taxon>Bacteria</taxon>
        <taxon>Bacillati</taxon>
        <taxon>Actinomycetota</taxon>
        <taxon>Actinomycetes</taxon>
        <taxon>Propionibacteriales</taxon>
        <taxon>Nocardioidaceae</taxon>
        <taxon>Nocardioides</taxon>
    </lineage>
</organism>
<feature type="transmembrane region" description="Helical" evidence="5">
    <location>
        <begin position="117"/>
        <end position="137"/>
    </location>
</feature>
<dbReference type="InterPro" id="IPR034804">
    <property type="entry name" value="SQR/QFR_C/D"/>
</dbReference>
<dbReference type="Pfam" id="PF02300">
    <property type="entry name" value="Fumarate_red_C"/>
    <property type="match status" value="1"/>
</dbReference>